<dbReference type="PROSITE" id="PS01065">
    <property type="entry name" value="ETF_BETA"/>
    <property type="match status" value="1"/>
</dbReference>
<reference evidence="5 6" key="1">
    <citation type="submission" date="2019-10" db="EMBL/GenBank/DDBJ databases">
        <title>Whole-genome sequence of the extremophile Heliorestis acidaminivorans DSM 24790.</title>
        <authorList>
            <person name="Kyndt J.A."/>
            <person name="Meyer T.E."/>
        </authorList>
    </citation>
    <scope>NUCLEOTIDE SEQUENCE [LARGE SCALE GENOMIC DNA]</scope>
    <source>
        <strain evidence="5 6">DSM 24790</strain>
    </source>
</reference>
<dbReference type="PIRSF" id="PIRSF000090">
    <property type="entry name" value="Beta-ETF"/>
    <property type="match status" value="1"/>
</dbReference>
<proteinExistence type="inferred from homology"/>
<dbReference type="CDD" id="cd01714">
    <property type="entry name" value="ETF_beta"/>
    <property type="match status" value="1"/>
</dbReference>
<evidence type="ECO:0000256" key="3">
    <source>
        <dbReference type="ARBA" id="ARBA00049933"/>
    </source>
</evidence>
<dbReference type="OrthoDB" id="9804960at2"/>
<gene>
    <name evidence="5" type="ORF">F9B85_05955</name>
</gene>
<dbReference type="EMBL" id="WBXO01000003">
    <property type="protein sequence ID" value="KAB2953503.1"/>
    <property type="molecule type" value="Genomic_DNA"/>
</dbReference>
<organism evidence="5 6">
    <name type="scientific">Heliorestis acidaminivorans</name>
    <dbReference type="NCBI Taxonomy" id="553427"/>
    <lineage>
        <taxon>Bacteria</taxon>
        <taxon>Bacillati</taxon>
        <taxon>Bacillota</taxon>
        <taxon>Clostridia</taxon>
        <taxon>Eubacteriales</taxon>
        <taxon>Heliobacteriaceae</taxon>
        <taxon>Heliorestis</taxon>
    </lineage>
</organism>
<evidence type="ECO:0000256" key="1">
    <source>
        <dbReference type="ARBA" id="ARBA00007557"/>
    </source>
</evidence>
<comment type="cofactor">
    <cofactor evidence="3">
        <name>AMP</name>
        <dbReference type="ChEBI" id="CHEBI:456215"/>
    </cofactor>
</comment>
<comment type="caution">
    <text evidence="5">The sequence shown here is derived from an EMBL/GenBank/DDBJ whole genome shotgun (WGS) entry which is preliminary data.</text>
</comment>
<protein>
    <recommendedName>
        <fullName evidence="2">Electron transfer flavoprotein small subunit</fullName>
    </recommendedName>
</protein>
<dbReference type="SMART" id="SM00893">
    <property type="entry name" value="ETF"/>
    <property type="match status" value="1"/>
</dbReference>
<evidence type="ECO:0000313" key="6">
    <source>
        <dbReference type="Proteomes" id="UP000468766"/>
    </source>
</evidence>
<dbReference type="Pfam" id="PF01012">
    <property type="entry name" value="ETF"/>
    <property type="match status" value="1"/>
</dbReference>
<dbReference type="Proteomes" id="UP000468766">
    <property type="component" value="Unassembled WGS sequence"/>
</dbReference>
<evidence type="ECO:0000313" key="5">
    <source>
        <dbReference type="EMBL" id="KAB2953503.1"/>
    </source>
</evidence>
<dbReference type="Gene3D" id="3.40.50.620">
    <property type="entry name" value="HUPs"/>
    <property type="match status" value="1"/>
</dbReference>
<accession>A0A6I0F7X8</accession>
<sequence>MNIAVCLKQVPDTSEVRLDPKTNTLKREGIPSIINPYDAHALEEALTLRDQVGGQVIVLSMGPPQAVQSLKKAISYGADRAILLTDRVFAGSDTLATSYILTGALQKLMQEEPIDLILCGKQAIDGDTAQVGPGIASRLGWPLLTYVSKVEKISPQAREIMVHRKLEEGREVLRASLPALLTVVKEINEIRYAPLPDLIRGATYAVEIWNNEDLHLDPTQLGLKGSPTWVSKTGTPPLREKGEMLGKDQASSAQIASLLAERLIPDIVVPNR</sequence>
<dbReference type="RefSeq" id="WP_151619523.1">
    <property type="nucleotide sequence ID" value="NZ_WBXO01000003.1"/>
</dbReference>
<dbReference type="InterPro" id="IPR014730">
    <property type="entry name" value="ETF_a/b_N"/>
</dbReference>
<dbReference type="InterPro" id="IPR014729">
    <property type="entry name" value="Rossmann-like_a/b/a_fold"/>
</dbReference>
<dbReference type="InterPro" id="IPR000049">
    <property type="entry name" value="ET-Flavoprotein_bsu_CS"/>
</dbReference>
<dbReference type="InterPro" id="IPR012255">
    <property type="entry name" value="ETF_b"/>
</dbReference>
<name>A0A6I0F7X8_9FIRM</name>
<feature type="domain" description="Electron transfer flavoprotein alpha/beta-subunit N-terminal" evidence="4">
    <location>
        <begin position="22"/>
        <end position="218"/>
    </location>
</feature>
<dbReference type="GO" id="GO:0009055">
    <property type="term" value="F:electron transfer activity"/>
    <property type="evidence" value="ECO:0007669"/>
    <property type="project" value="InterPro"/>
</dbReference>
<dbReference type="AlphaFoldDB" id="A0A6I0F7X8"/>
<evidence type="ECO:0000256" key="2">
    <source>
        <dbReference type="ARBA" id="ARBA00042002"/>
    </source>
</evidence>
<keyword evidence="6" id="KW-1185">Reference proteome</keyword>
<dbReference type="PANTHER" id="PTHR21294">
    <property type="entry name" value="ELECTRON TRANSFER FLAVOPROTEIN BETA-SUBUNIT"/>
    <property type="match status" value="1"/>
</dbReference>
<comment type="similarity">
    <text evidence="1">Belongs to the ETF beta-subunit/FixA family.</text>
</comment>
<dbReference type="SUPFAM" id="SSF52402">
    <property type="entry name" value="Adenine nucleotide alpha hydrolases-like"/>
    <property type="match status" value="1"/>
</dbReference>
<dbReference type="InterPro" id="IPR033948">
    <property type="entry name" value="ETF_beta_N"/>
</dbReference>
<dbReference type="PANTHER" id="PTHR21294:SF17">
    <property type="entry name" value="PROTEIN FIXA"/>
    <property type="match status" value="1"/>
</dbReference>
<evidence type="ECO:0000259" key="4">
    <source>
        <dbReference type="SMART" id="SM00893"/>
    </source>
</evidence>